<feature type="chain" id="PRO_5002853071" description="Transmembrane protein" evidence="2">
    <location>
        <begin position="31"/>
        <end position="565"/>
    </location>
</feature>
<protein>
    <recommendedName>
        <fullName evidence="5">Transmembrane protein</fullName>
    </recommendedName>
</protein>
<feature type="region of interest" description="Disordered" evidence="1">
    <location>
        <begin position="398"/>
        <end position="430"/>
    </location>
</feature>
<evidence type="ECO:0000313" key="4">
    <source>
        <dbReference type="Proteomes" id="UP000000759"/>
    </source>
</evidence>
<dbReference type="HOGENOM" id="CLU_482758_0_0_1"/>
<dbReference type="EMBL" id="CM000620">
    <property type="protein sequence ID" value="EEC45462.1"/>
    <property type="molecule type" value="Genomic_DNA"/>
</dbReference>
<sequence length="565" mass="62946">MSDSTVLHRTWRCLVVYFAVFSCASSQARGFSLTTKSLCQKQAHRMDSDARPRRWKTPTFAANAFGEAETRFLDPSPPQYSPPLRLFDTDASTTLAATMRELENAWSQPGTAVLQRVEDWANQLSQKALGYQRQVENAWGKVSDAVSQNRQFGESLWMKTGENPQFVKSLLGKLANTQHEEVRFDVPETATGEPIRCSDDTRLQPHLEKIIRVFGTAGPERHQHQDRYLERTIPNFFQMVGSTARHLMQAIFNSIWGDPDIEKGVPGCVIQFAALSGAGAALACGASWNLAFLGALSAAYVSVTASGLGKFVRLFSRTLLWVFDFIPPFFGAIREKSLFVGHLLSLKRRDWQEQSERDFLQLSPQALISRESLEHDVETWKADSSAAELSPSVEFAWGNTSTKENEPSLQADRATTAQKKNSGIDSPRITGRKQSNEVQCQYLIASEVIHTSKSALEEYVIPRCEGGHVDTFQGSLVSPKEFHLTGTHESKNNKKVKIQSSNKKLIVNPDSIEFESLNVRQAIEAFLRDKLQQKQAHTDSTEAYPLGVLTRMAAGAVGNFSGNRP</sequence>
<feature type="compositionally biased region" description="Polar residues" evidence="1">
    <location>
        <begin position="413"/>
        <end position="424"/>
    </location>
</feature>
<keyword evidence="2" id="KW-0732">Signal</keyword>
<proteinExistence type="predicted"/>
<gene>
    <name evidence="3" type="ORF">PHATRDRAFT_48674</name>
</gene>
<feature type="signal peptide" evidence="2">
    <location>
        <begin position="1"/>
        <end position="30"/>
    </location>
</feature>
<evidence type="ECO:0000313" key="3">
    <source>
        <dbReference type="EMBL" id="EEC45462.1"/>
    </source>
</evidence>
<reference evidence="3 4" key="1">
    <citation type="journal article" date="2008" name="Nature">
        <title>The Phaeodactylum genome reveals the evolutionary history of diatom genomes.</title>
        <authorList>
            <person name="Bowler C."/>
            <person name="Allen A.E."/>
            <person name="Badger J.H."/>
            <person name="Grimwood J."/>
            <person name="Jabbari K."/>
            <person name="Kuo A."/>
            <person name="Maheswari U."/>
            <person name="Martens C."/>
            <person name="Maumus F."/>
            <person name="Otillar R.P."/>
            <person name="Rayko E."/>
            <person name="Salamov A."/>
            <person name="Vandepoele K."/>
            <person name="Beszteri B."/>
            <person name="Gruber A."/>
            <person name="Heijde M."/>
            <person name="Katinka M."/>
            <person name="Mock T."/>
            <person name="Valentin K."/>
            <person name="Verret F."/>
            <person name="Berges J.A."/>
            <person name="Brownlee C."/>
            <person name="Cadoret J.P."/>
            <person name="Chiovitti A."/>
            <person name="Choi C.J."/>
            <person name="Coesel S."/>
            <person name="De Martino A."/>
            <person name="Detter J.C."/>
            <person name="Durkin C."/>
            <person name="Falciatore A."/>
            <person name="Fournet J."/>
            <person name="Haruta M."/>
            <person name="Huysman M.J."/>
            <person name="Jenkins B.D."/>
            <person name="Jiroutova K."/>
            <person name="Jorgensen R.E."/>
            <person name="Joubert Y."/>
            <person name="Kaplan A."/>
            <person name="Kroger N."/>
            <person name="Kroth P.G."/>
            <person name="La Roche J."/>
            <person name="Lindquist E."/>
            <person name="Lommer M."/>
            <person name="Martin-Jezequel V."/>
            <person name="Lopez P.J."/>
            <person name="Lucas S."/>
            <person name="Mangogna M."/>
            <person name="McGinnis K."/>
            <person name="Medlin L.K."/>
            <person name="Montsant A."/>
            <person name="Oudot-Le Secq M.P."/>
            <person name="Napoli C."/>
            <person name="Obornik M."/>
            <person name="Parker M.S."/>
            <person name="Petit J.L."/>
            <person name="Porcel B.M."/>
            <person name="Poulsen N."/>
            <person name="Robison M."/>
            <person name="Rychlewski L."/>
            <person name="Rynearson T.A."/>
            <person name="Schmutz J."/>
            <person name="Shapiro H."/>
            <person name="Siaut M."/>
            <person name="Stanley M."/>
            <person name="Sussman M.R."/>
            <person name="Taylor A.R."/>
            <person name="Vardi A."/>
            <person name="von Dassow P."/>
            <person name="Vyverman W."/>
            <person name="Willis A."/>
            <person name="Wyrwicz L.S."/>
            <person name="Rokhsar D.S."/>
            <person name="Weissenbach J."/>
            <person name="Armbrust E.V."/>
            <person name="Green B.R."/>
            <person name="Van de Peer Y."/>
            <person name="Grigoriev I.V."/>
        </authorList>
    </citation>
    <scope>NUCLEOTIDE SEQUENCE [LARGE SCALE GENOMIC DNA]</scope>
    <source>
        <strain evidence="3 4">CCAP 1055/1</strain>
    </source>
</reference>
<dbReference type="Proteomes" id="UP000000759">
    <property type="component" value="Chromosome 18"/>
</dbReference>
<dbReference type="InParanoid" id="B7G827"/>
<keyword evidence="4" id="KW-1185">Reference proteome</keyword>
<dbReference type="GeneID" id="7194907"/>
<accession>B7G827</accession>
<evidence type="ECO:0000256" key="1">
    <source>
        <dbReference type="SAM" id="MobiDB-lite"/>
    </source>
</evidence>
<reference evidence="4" key="2">
    <citation type="submission" date="2008-08" db="EMBL/GenBank/DDBJ databases">
        <authorList>
            <consortium name="Diatom Consortium"/>
            <person name="Grigoriev I."/>
            <person name="Grimwood J."/>
            <person name="Kuo A."/>
            <person name="Otillar R.P."/>
            <person name="Salamov A."/>
            <person name="Detter J.C."/>
            <person name="Lindquist E."/>
            <person name="Shapiro H."/>
            <person name="Lucas S."/>
            <person name="Glavina del Rio T."/>
            <person name="Pitluck S."/>
            <person name="Rokhsar D."/>
            <person name="Bowler C."/>
        </authorList>
    </citation>
    <scope>GENOME REANNOTATION</scope>
    <source>
        <strain evidence="4">CCAP 1055/1</strain>
    </source>
</reference>
<evidence type="ECO:0008006" key="5">
    <source>
        <dbReference type="Google" id="ProtNLM"/>
    </source>
</evidence>
<dbReference type="PaxDb" id="2850-Phatr48674"/>
<name>B7G827_PHATC</name>
<evidence type="ECO:0000256" key="2">
    <source>
        <dbReference type="SAM" id="SignalP"/>
    </source>
</evidence>
<dbReference type="AlphaFoldDB" id="B7G827"/>
<dbReference type="RefSeq" id="XP_002183244.1">
    <property type="nucleotide sequence ID" value="XM_002183208.1"/>
</dbReference>
<dbReference type="KEGG" id="pti:PHATRDRAFT_48674"/>
<organism evidence="3 4">
    <name type="scientific">Phaeodactylum tricornutum (strain CCAP 1055/1)</name>
    <dbReference type="NCBI Taxonomy" id="556484"/>
    <lineage>
        <taxon>Eukaryota</taxon>
        <taxon>Sar</taxon>
        <taxon>Stramenopiles</taxon>
        <taxon>Ochrophyta</taxon>
        <taxon>Bacillariophyta</taxon>
        <taxon>Bacillariophyceae</taxon>
        <taxon>Bacillariophycidae</taxon>
        <taxon>Naviculales</taxon>
        <taxon>Phaeodactylaceae</taxon>
        <taxon>Phaeodactylum</taxon>
    </lineage>
</organism>